<organism evidence="1 2">
    <name type="scientific">Panagrolaimus sp. JU765</name>
    <dbReference type="NCBI Taxonomy" id="591449"/>
    <lineage>
        <taxon>Eukaryota</taxon>
        <taxon>Metazoa</taxon>
        <taxon>Ecdysozoa</taxon>
        <taxon>Nematoda</taxon>
        <taxon>Chromadorea</taxon>
        <taxon>Rhabditida</taxon>
        <taxon>Tylenchina</taxon>
        <taxon>Panagrolaimomorpha</taxon>
        <taxon>Panagrolaimoidea</taxon>
        <taxon>Panagrolaimidae</taxon>
        <taxon>Panagrolaimus</taxon>
    </lineage>
</organism>
<name>A0AC34QS70_9BILA</name>
<dbReference type="WBParaSite" id="JU765_v2.g18938.t1">
    <property type="protein sequence ID" value="JU765_v2.g18938.t1"/>
    <property type="gene ID" value="JU765_v2.g18938"/>
</dbReference>
<evidence type="ECO:0000313" key="1">
    <source>
        <dbReference type="Proteomes" id="UP000887576"/>
    </source>
</evidence>
<dbReference type="Proteomes" id="UP000887576">
    <property type="component" value="Unplaced"/>
</dbReference>
<evidence type="ECO:0000313" key="2">
    <source>
        <dbReference type="WBParaSite" id="JU765_v2.g18938.t1"/>
    </source>
</evidence>
<accession>A0AC34QS70</accession>
<reference evidence="2" key="1">
    <citation type="submission" date="2022-11" db="UniProtKB">
        <authorList>
            <consortium name="WormBaseParasite"/>
        </authorList>
    </citation>
    <scope>IDENTIFICATION</scope>
</reference>
<protein>
    <submittedName>
        <fullName evidence="2">Uncharacterized protein</fullName>
    </submittedName>
</protein>
<proteinExistence type="predicted"/>
<sequence>MTPCIVESAEQTEQGSEHSEEQPGVFRRHHGHYFSNADLFSQQNPGFNYLKYAKAEDFEIVNNGSPHVRILDFSFELDPRSNFAKIMLQSNPSYQILHNLNFDLHGGDTLALMYTSEPEIHCFLS</sequence>